<evidence type="ECO:0000256" key="3">
    <source>
        <dbReference type="SAM" id="SignalP"/>
    </source>
</evidence>
<dbReference type="WBParaSite" id="Pan_g21310.t1">
    <property type="protein sequence ID" value="Pan_g21310.t1"/>
    <property type="gene ID" value="Pan_g21310"/>
</dbReference>
<reference evidence="5" key="2">
    <citation type="submission" date="2020-10" db="UniProtKB">
        <authorList>
            <consortium name="WormBaseParasite"/>
        </authorList>
    </citation>
    <scope>IDENTIFICATION</scope>
</reference>
<feature type="transmembrane region" description="Helical" evidence="2">
    <location>
        <begin position="50"/>
        <end position="77"/>
    </location>
</feature>
<organism evidence="4 5">
    <name type="scientific">Panagrellus redivivus</name>
    <name type="common">Microworm</name>
    <dbReference type="NCBI Taxonomy" id="6233"/>
    <lineage>
        <taxon>Eukaryota</taxon>
        <taxon>Metazoa</taxon>
        <taxon>Ecdysozoa</taxon>
        <taxon>Nematoda</taxon>
        <taxon>Chromadorea</taxon>
        <taxon>Rhabditida</taxon>
        <taxon>Tylenchina</taxon>
        <taxon>Panagrolaimomorpha</taxon>
        <taxon>Panagrolaimoidea</taxon>
        <taxon>Panagrolaimidae</taxon>
        <taxon>Panagrellus</taxon>
    </lineage>
</organism>
<keyword evidence="2" id="KW-1133">Transmembrane helix</keyword>
<feature type="compositionally biased region" description="Low complexity" evidence="1">
    <location>
        <begin position="142"/>
        <end position="160"/>
    </location>
</feature>
<dbReference type="Proteomes" id="UP000492821">
    <property type="component" value="Unassembled WGS sequence"/>
</dbReference>
<evidence type="ECO:0000313" key="4">
    <source>
        <dbReference type="Proteomes" id="UP000492821"/>
    </source>
</evidence>
<feature type="region of interest" description="Disordered" evidence="1">
    <location>
        <begin position="83"/>
        <end position="160"/>
    </location>
</feature>
<reference evidence="4" key="1">
    <citation type="journal article" date="2013" name="Genetics">
        <title>The draft genome and transcriptome of Panagrellus redivivus are shaped by the harsh demands of a free-living lifestyle.</title>
        <authorList>
            <person name="Srinivasan J."/>
            <person name="Dillman A.R."/>
            <person name="Macchietto M.G."/>
            <person name="Heikkinen L."/>
            <person name="Lakso M."/>
            <person name="Fracchia K.M."/>
            <person name="Antoshechkin I."/>
            <person name="Mortazavi A."/>
            <person name="Wong G."/>
            <person name="Sternberg P.W."/>
        </authorList>
    </citation>
    <scope>NUCLEOTIDE SEQUENCE [LARGE SCALE GENOMIC DNA]</scope>
    <source>
        <strain evidence="4">MT8872</strain>
    </source>
</reference>
<feature type="compositionally biased region" description="Low complexity" evidence="1">
    <location>
        <begin position="84"/>
        <end position="100"/>
    </location>
</feature>
<feature type="compositionally biased region" description="Pro residues" evidence="1">
    <location>
        <begin position="123"/>
        <end position="141"/>
    </location>
</feature>
<proteinExistence type="predicted"/>
<protein>
    <submittedName>
        <fullName evidence="5">Proline rich membrane anchor 1</fullName>
    </submittedName>
</protein>
<evidence type="ECO:0000313" key="5">
    <source>
        <dbReference type="WBParaSite" id="Pan_g21310.t1"/>
    </source>
</evidence>
<keyword evidence="4" id="KW-1185">Reference proteome</keyword>
<feature type="chain" id="PRO_5028996992" evidence="3">
    <location>
        <begin position="27"/>
        <end position="160"/>
    </location>
</feature>
<keyword evidence="2" id="KW-0472">Membrane</keyword>
<accession>A0A7E4VJK9</accession>
<keyword evidence="2" id="KW-0812">Transmembrane</keyword>
<feature type="compositionally biased region" description="Pro residues" evidence="1">
    <location>
        <begin position="101"/>
        <end position="113"/>
    </location>
</feature>
<keyword evidence="3" id="KW-0732">Signal</keyword>
<feature type="signal peptide" evidence="3">
    <location>
        <begin position="1"/>
        <end position="26"/>
    </location>
</feature>
<evidence type="ECO:0000256" key="1">
    <source>
        <dbReference type="SAM" id="MobiDB-lite"/>
    </source>
</evidence>
<sequence>MACLTGRAAALLLVLLALNSWLLVLGRNTTPNHDRNSTTLRPEARKGSGIMFWFIMGTLVCACICCITVGCIVFWVMRNKRKSQTTSATASGSGQNAGRPPSAPPSSDMPPPSSDATPGQPQQRPPPPGFVQQPPPPPAPKPGTTFTFGYRGFTVTPNRH</sequence>
<name>A0A7E4VJK9_PANRE</name>
<evidence type="ECO:0000256" key="2">
    <source>
        <dbReference type="SAM" id="Phobius"/>
    </source>
</evidence>
<dbReference type="AlphaFoldDB" id="A0A7E4VJK9"/>